<evidence type="ECO:0000313" key="10">
    <source>
        <dbReference type="EMBL" id="KAF6005230.1"/>
    </source>
</evidence>
<feature type="domain" description="Sm" evidence="9">
    <location>
        <begin position="16"/>
        <end position="101"/>
    </location>
</feature>
<dbReference type="InterPro" id="IPR034105">
    <property type="entry name" value="Lsm3"/>
</dbReference>
<protein>
    <submittedName>
        <fullName evidence="10">U4/U6-U5 snRNP complex subunit lsm3</fullName>
    </submittedName>
</protein>
<evidence type="ECO:0000256" key="4">
    <source>
        <dbReference type="ARBA" id="ARBA00022728"/>
    </source>
</evidence>
<keyword evidence="11" id="KW-1185">Reference proteome</keyword>
<evidence type="ECO:0000259" key="9">
    <source>
        <dbReference type="PROSITE" id="PS52002"/>
    </source>
</evidence>
<keyword evidence="4" id="KW-0747">Spliceosome</keyword>
<keyword evidence="5" id="KW-0694">RNA-binding</keyword>
<evidence type="ECO:0000256" key="1">
    <source>
        <dbReference type="ARBA" id="ARBA00004123"/>
    </source>
</evidence>
<dbReference type="SUPFAM" id="SSF50182">
    <property type="entry name" value="Sm-like ribonucleoproteins"/>
    <property type="match status" value="1"/>
</dbReference>
<proteinExistence type="inferred from homology"/>
<dbReference type="CDD" id="cd01730">
    <property type="entry name" value="LSm3"/>
    <property type="match status" value="1"/>
</dbReference>
<dbReference type="Proteomes" id="UP000530660">
    <property type="component" value="Unassembled WGS sequence"/>
</dbReference>
<dbReference type="EMBL" id="VWRR01000001">
    <property type="protein sequence ID" value="KAF6005230.1"/>
    <property type="molecule type" value="Genomic_DNA"/>
</dbReference>
<sequence>MSSSASFTSGAGLFEEPTELLRVSLDERVYVKLKGDREVVGRLHAYDQHLNLVLGDAEETVYVSEFDGETDEQIVRQEKRKLSLVYVRGDTVFLVSPLLRHTELFL</sequence>
<evidence type="ECO:0000256" key="3">
    <source>
        <dbReference type="ARBA" id="ARBA00022664"/>
    </source>
</evidence>
<comment type="subcellular location">
    <subcellularLocation>
        <location evidence="1">Nucleus</location>
    </subcellularLocation>
</comment>
<evidence type="ECO:0000256" key="2">
    <source>
        <dbReference type="ARBA" id="ARBA00006850"/>
    </source>
</evidence>
<dbReference type="InterPro" id="IPR040002">
    <property type="entry name" value="Sm-like_LSM3"/>
</dbReference>
<dbReference type="GO" id="GO:0005681">
    <property type="term" value="C:spliceosomal complex"/>
    <property type="evidence" value="ECO:0007669"/>
    <property type="project" value="UniProtKB-KW"/>
</dbReference>
<dbReference type="PROSITE" id="PS52002">
    <property type="entry name" value="SM"/>
    <property type="match status" value="1"/>
</dbReference>
<dbReference type="InterPro" id="IPR047575">
    <property type="entry name" value="Sm"/>
</dbReference>
<dbReference type="AlphaFoldDB" id="A0A7J7IR72"/>
<comment type="caution">
    <text evidence="10">The sequence shown here is derived from an EMBL/GenBank/DDBJ whole genome shotgun (WGS) entry which is preliminary data.</text>
</comment>
<accession>A0A7J7IR72</accession>
<dbReference type="OrthoDB" id="29543at2759"/>
<reference evidence="10 11" key="1">
    <citation type="journal article" date="2020" name="J. Phycol.">
        <title>Comparative genome analysis reveals Cyanidiococcus gen. nov., a new extremophilic red algal genus sister to Cyanidioschyzon (Cyanidioschyzonaceae, Rhodophyta).</title>
        <authorList>
            <person name="Liu S.-L."/>
            <person name="Chiang Y.-R."/>
            <person name="Yoon H.S."/>
            <person name="Fu H.-Y."/>
        </authorList>
    </citation>
    <scope>NUCLEOTIDE SEQUENCE [LARGE SCALE GENOMIC DNA]</scope>
    <source>
        <strain evidence="10 11">THAL066</strain>
    </source>
</reference>
<evidence type="ECO:0000256" key="6">
    <source>
        <dbReference type="ARBA" id="ARBA00023187"/>
    </source>
</evidence>
<dbReference type="GO" id="GO:0120114">
    <property type="term" value="C:Sm-like protein family complex"/>
    <property type="evidence" value="ECO:0007669"/>
    <property type="project" value="UniProtKB-ARBA"/>
</dbReference>
<keyword evidence="3" id="KW-0507">mRNA processing</keyword>
<evidence type="ECO:0000256" key="8">
    <source>
        <dbReference type="ARBA" id="ARBA00023274"/>
    </source>
</evidence>
<name>A0A7J7IR72_9RHOD</name>
<evidence type="ECO:0000313" key="11">
    <source>
        <dbReference type="Proteomes" id="UP000530660"/>
    </source>
</evidence>
<dbReference type="Pfam" id="PF01423">
    <property type="entry name" value="LSM"/>
    <property type="match status" value="1"/>
</dbReference>
<dbReference type="SMART" id="SM00651">
    <property type="entry name" value="Sm"/>
    <property type="match status" value="1"/>
</dbReference>
<organism evidence="10 11">
    <name type="scientific">Cyanidiococcus yangmingshanensis</name>
    <dbReference type="NCBI Taxonomy" id="2690220"/>
    <lineage>
        <taxon>Eukaryota</taxon>
        <taxon>Rhodophyta</taxon>
        <taxon>Bangiophyceae</taxon>
        <taxon>Cyanidiales</taxon>
        <taxon>Cyanidiaceae</taxon>
        <taxon>Cyanidiococcus</taxon>
    </lineage>
</organism>
<dbReference type="InterPro" id="IPR010920">
    <property type="entry name" value="LSM_dom_sf"/>
</dbReference>
<keyword evidence="8" id="KW-0687">Ribonucleoprotein</keyword>
<dbReference type="GO" id="GO:0000398">
    <property type="term" value="P:mRNA splicing, via spliceosome"/>
    <property type="evidence" value="ECO:0007669"/>
    <property type="project" value="InterPro"/>
</dbReference>
<dbReference type="GO" id="GO:0003723">
    <property type="term" value="F:RNA binding"/>
    <property type="evidence" value="ECO:0007669"/>
    <property type="project" value="UniProtKB-KW"/>
</dbReference>
<evidence type="ECO:0000256" key="7">
    <source>
        <dbReference type="ARBA" id="ARBA00023242"/>
    </source>
</evidence>
<keyword evidence="6" id="KW-0508">mRNA splicing</keyword>
<dbReference type="InterPro" id="IPR001163">
    <property type="entry name" value="Sm_dom_euk/arc"/>
</dbReference>
<gene>
    <name evidence="10" type="primary">LSM3</name>
    <name evidence="10" type="ORF">F1559_002980</name>
</gene>
<evidence type="ECO:0000256" key="5">
    <source>
        <dbReference type="ARBA" id="ARBA00022884"/>
    </source>
</evidence>
<dbReference type="PANTHER" id="PTHR13110">
    <property type="entry name" value="U6 SNRNA-ASSOCIATED SM-LIKE PROTEIN LSM3"/>
    <property type="match status" value="1"/>
</dbReference>
<comment type="similarity">
    <text evidence="2">Belongs to the snRNP Sm proteins family.</text>
</comment>
<keyword evidence="7" id="KW-0539">Nucleus</keyword>
<dbReference type="Gene3D" id="2.30.30.100">
    <property type="match status" value="1"/>
</dbReference>